<dbReference type="HOGENOM" id="CLU_215786_0_0_6"/>
<dbReference type="KEGG" id="ecq:ECED1_1140"/>
<dbReference type="AlphaFoldDB" id="B7MPZ5"/>
<evidence type="ECO:0000313" key="2">
    <source>
        <dbReference type="Proteomes" id="UP000000748"/>
    </source>
</evidence>
<organism evidence="1 2">
    <name type="scientific">Escherichia coli O81 (strain ED1a)</name>
    <dbReference type="NCBI Taxonomy" id="585397"/>
    <lineage>
        <taxon>Bacteria</taxon>
        <taxon>Pseudomonadati</taxon>
        <taxon>Pseudomonadota</taxon>
        <taxon>Gammaproteobacteria</taxon>
        <taxon>Enterobacterales</taxon>
        <taxon>Enterobacteriaceae</taxon>
        <taxon>Escherichia</taxon>
    </lineage>
</organism>
<sequence length="49" mass="5786">MYDLGERAVSPFFRLQFHDDFQFQESAVTMQYENSVLHPRPHLNIFVAG</sequence>
<dbReference type="EMBL" id="CU928162">
    <property type="protein sequence ID" value="CAR07341.1"/>
    <property type="molecule type" value="Genomic_DNA"/>
</dbReference>
<name>B7MPZ5_ECO81</name>
<dbReference type="Proteomes" id="UP000000748">
    <property type="component" value="Chromosome"/>
</dbReference>
<proteinExistence type="predicted"/>
<protein>
    <submittedName>
        <fullName evidence="1">Uncharacterized protein</fullName>
    </submittedName>
</protein>
<evidence type="ECO:0000313" key="1">
    <source>
        <dbReference type="EMBL" id="CAR07341.1"/>
    </source>
</evidence>
<gene>
    <name evidence="1" type="ordered locus">ECED1_1140</name>
</gene>
<accession>B7MPZ5</accession>
<reference evidence="2" key="1">
    <citation type="journal article" date="2009" name="PLoS Genet.">
        <title>Organised genome dynamics in the Escherichia coli species results in highly diverse adaptive paths.</title>
        <authorList>
            <person name="Touchon M."/>
            <person name="Hoede C."/>
            <person name="Tenaillon O."/>
            <person name="Barbe V."/>
            <person name="Baeriswyl S."/>
            <person name="Bidet P."/>
            <person name="Bingen E."/>
            <person name="Bonacorsi S."/>
            <person name="Bouchier C."/>
            <person name="Bouvet O."/>
            <person name="Calteau A."/>
            <person name="Chiapello H."/>
            <person name="Clermont O."/>
            <person name="Cruveiller S."/>
            <person name="Danchin A."/>
            <person name="Diard M."/>
            <person name="Dossat C."/>
            <person name="Karoui M.E."/>
            <person name="Frapy E."/>
            <person name="Garry L."/>
            <person name="Ghigo J.M."/>
            <person name="Gilles A.M."/>
            <person name="Johnson J."/>
            <person name="Le Bouguenec C."/>
            <person name="Lescat M."/>
            <person name="Mangenot S."/>
            <person name="Martinez-Jehanne V."/>
            <person name="Matic I."/>
            <person name="Nassif X."/>
            <person name="Oztas S."/>
            <person name="Petit M.A."/>
            <person name="Pichon C."/>
            <person name="Rouy Z."/>
            <person name="Ruf C.S."/>
            <person name="Schneider D."/>
            <person name="Tourret J."/>
            <person name="Vacherie B."/>
            <person name="Vallenet D."/>
            <person name="Medigue C."/>
            <person name="Rocha E.P.C."/>
            <person name="Denamur E."/>
        </authorList>
    </citation>
    <scope>NUCLEOTIDE SEQUENCE [LARGE SCALE GENOMIC DNA]</scope>
    <source>
        <strain evidence="2">ED1a</strain>
    </source>
</reference>